<reference evidence="7" key="1">
    <citation type="journal article" date="2018" name="Genome Res.">
        <title>The genomic architecture and molecular evolution of ant odorant receptors.</title>
        <authorList>
            <person name="McKenzie S.K."/>
            <person name="Kronauer D.J.C."/>
        </authorList>
    </citation>
    <scope>NUCLEOTIDE SEQUENCE [LARGE SCALE GENOMIC DNA]</scope>
    <source>
        <strain evidence="7">Clonal line C1</strain>
    </source>
</reference>
<reference evidence="7" key="2">
    <citation type="submission" date="2018-07" db="EMBL/GenBank/DDBJ databases">
        <authorList>
            <person name="Mckenzie S.K."/>
            <person name="Kronauer D.J.C."/>
        </authorList>
    </citation>
    <scope>NUCLEOTIDE SEQUENCE</scope>
    <source>
        <strain evidence="7">Clonal line C1</strain>
    </source>
</reference>
<gene>
    <name evidence="7" type="ORF">DMN91_006604</name>
</gene>
<dbReference type="Pfam" id="PF10075">
    <property type="entry name" value="CSN8_PSD8_EIF3K"/>
    <property type="match status" value="1"/>
</dbReference>
<name>A0A3L8DJH0_OOCBI</name>
<dbReference type="PANTHER" id="PTHR13339:SF0">
    <property type="entry name" value="COP9 SIGNALOSOME COMPLEX SUBUNIT 8"/>
    <property type="match status" value="1"/>
</dbReference>
<protein>
    <recommendedName>
        <fullName evidence="6">CSN8/PSMD8/EIF3K domain-containing protein</fullName>
    </recommendedName>
</protein>
<evidence type="ECO:0000256" key="2">
    <source>
        <dbReference type="ARBA" id="ARBA00004496"/>
    </source>
</evidence>
<evidence type="ECO:0000256" key="3">
    <source>
        <dbReference type="ARBA" id="ARBA00022490"/>
    </source>
</evidence>
<keyword evidence="4" id="KW-0736">Signalosome</keyword>
<keyword evidence="5" id="KW-0539">Nucleus</keyword>
<comment type="subcellular location">
    <subcellularLocation>
        <location evidence="2">Cytoplasm</location>
    </subcellularLocation>
    <subcellularLocation>
        <location evidence="1">Nucleus</location>
    </subcellularLocation>
</comment>
<organism evidence="7">
    <name type="scientific">Ooceraea biroi</name>
    <name type="common">Clonal raider ant</name>
    <name type="synonym">Cerapachys biroi</name>
    <dbReference type="NCBI Taxonomy" id="2015173"/>
    <lineage>
        <taxon>Eukaryota</taxon>
        <taxon>Metazoa</taxon>
        <taxon>Ecdysozoa</taxon>
        <taxon>Arthropoda</taxon>
        <taxon>Hexapoda</taxon>
        <taxon>Insecta</taxon>
        <taxon>Pterygota</taxon>
        <taxon>Neoptera</taxon>
        <taxon>Endopterygota</taxon>
        <taxon>Hymenoptera</taxon>
        <taxon>Apocrita</taxon>
        <taxon>Aculeata</taxon>
        <taxon>Formicoidea</taxon>
        <taxon>Formicidae</taxon>
        <taxon>Dorylinae</taxon>
        <taxon>Ooceraea</taxon>
    </lineage>
</organism>
<dbReference type="PANTHER" id="PTHR13339">
    <property type="entry name" value="COP9 SIGNALOSOME COMPLEX SUBUNIT 8"/>
    <property type="match status" value="1"/>
</dbReference>
<dbReference type="GO" id="GO:0000338">
    <property type="term" value="P:protein deneddylation"/>
    <property type="evidence" value="ECO:0007669"/>
    <property type="project" value="InterPro"/>
</dbReference>
<dbReference type="GO" id="GO:0005737">
    <property type="term" value="C:cytoplasm"/>
    <property type="evidence" value="ECO:0007669"/>
    <property type="project" value="UniProtKB-SubCell"/>
</dbReference>
<dbReference type="GO" id="GO:0008180">
    <property type="term" value="C:COP9 signalosome"/>
    <property type="evidence" value="ECO:0007669"/>
    <property type="project" value="UniProtKB-KW"/>
</dbReference>
<feature type="domain" description="CSN8/PSMD8/EIF3K" evidence="6">
    <location>
        <begin position="33"/>
        <end position="152"/>
    </location>
</feature>
<evidence type="ECO:0000256" key="5">
    <source>
        <dbReference type="ARBA" id="ARBA00023242"/>
    </source>
</evidence>
<evidence type="ECO:0000256" key="4">
    <source>
        <dbReference type="ARBA" id="ARBA00022790"/>
    </source>
</evidence>
<dbReference type="AlphaFoldDB" id="A0A3L8DJH0"/>
<evidence type="ECO:0000256" key="1">
    <source>
        <dbReference type="ARBA" id="ARBA00004123"/>
    </source>
</evidence>
<dbReference type="EMBL" id="QOIP01000007">
    <property type="protein sequence ID" value="RLU19998.1"/>
    <property type="molecule type" value="Genomic_DNA"/>
</dbReference>
<accession>A0A3L8DJH0</accession>
<evidence type="ECO:0000313" key="7">
    <source>
        <dbReference type="EMBL" id="RLU19998.1"/>
    </source>
</evidence>
<dbReference type="GO" id="GO:0010387">
    <property type="term" value="P:COP9 signalosome assembly"/>
    <property type="evidence" value="ECO:0007669"/>
    <property type="project" value="InterPro"/>
</dbReference>
<dbReference type="Proteomes" id="UP000279307">
    <property type="component" value="Chromosome 7"/>
</dbReference>
<proteinExistence type="predicted"/>
<dbReference type="InterPro" id="IPR033205">
    <property type="entry name" value="COP9_CSN8"/>
</dbReference>
<dbReference type="OrthoDB" id="5351233at2759"/>
<dbReference type="Gene3D" id="1.25.40.990">
    <property type="match status" value="1"/>
</dbReference>
<keyword evidence="3" id="KW-0963">Cytoplasm</keyword>
<dbReference type="InterPro" id="IPR033464">
    <property type="entry name" value="CSN8_PSD8_EIF3K"/>
</dbReference>
<sequence>MVPSCTVEFNKLMNELETRELESPNGIMCAREYAQLLTIYLYQDKICNAKFLWKRIPSDIKAVHEELGRIWLVAQRMWQRDWPAVHVALNTEWSDDVKEIMVSLKCKVRERVMKLISKAYSLLNLTSMATISGLSLDEARQAAIDMRWNIIDGTIVQPCKYIDEVHNNVNEFAMTEEKLHKFTEFVSFLEN</sequence>
<evidence type="ECO:0000259" key="6">
    <source>
        <dbReference type="Pfam" id="PF10075"/>
    </source>
</evidence>
<comment type="caution">
    <text evidence="7">The sequence shown here is derived from an EMBL/GenBank/DDBJ whole genome shotgun (WGS) entry which is preliminary data.</text>
</comment>